<gene>
    <name evidence="1" type="ORF">GGR47_001408</name>
</gene>
<protein>
    <submittedName>
        <fullName evidence="1">Uncharacterized protein</fullName>
    </submittedName>
</protein>
<comment type="caution">
    <text evidence="1">The sequence shown here is derived from an EMBL/GenBank/DDBJ whole genome shotgun (WGS) entry which is preliminary data.</text>
</comment>
<organism evidence="1 2">
    <name type="scientific">Sphingomonas aquatilis</name>
    <dbReference type="NCBI Taxonomy" id="93063"/>
    <lineage>
        <taxon>Bacteria</taxon>
        <taxon>Pseudomonadati</taxon>
        <taxon>Pseudomonadota</taxon>
        <taxon>Alphaproteobacteria</taxon>
        <taxon>Sphingomonadales</taxon>
        <taxon>Sphingomonadaceae</taxon>
        <taxon>Sphingomonas</taxon>
    </lineage>
</organism>
<proteinExistence type="predicted"/>
<evidence type="ECO:0000313" key="1">
    <source>
        <dbReference type="EMBL" id="MBB3875173.1"/>
    </source>
</evidence>
<dbReference type="Proteomes" id="UP000528945">
    <property type="component" value="Unassembled WGS sequence"/>
</dbReference>
<dbReference type="EMBL" id="JACIDB010000002">
    <property type="protein sequence ID" value="MBB3875173.1"/>
    <property type="molecule type" value="Genomic_DNA"/>
</dbReference>
<evidence type="ECO:0000313" key="2">
    <source>
        <dbReference type="Proteomes" id="UP000528945"/>
    </source>
</evidence>
<accession>A0AAW3TND2</accession>
<dbReference type="AlphaFoldDB" id="A0AAW3TND2"/>
<sequence length="56" mass="6035">MAPETHERICTQLSEVLVLLDQQHCPVAALYVAHALDALCYAPSDRGDPGSSTVLQ</sequence>
<name>A0AAW3TND2_9SPHN</name>
<reference evidence="1 2" key="1">
    <citation type="submission" date="2020-08" db="EMBL/GenBank/DDBJ databases">
        <title>Genomic Encyclopedia of Type Strains, Phase IV (KMG-IV): sequencing the most valuable type-strain genomes for metagenomic binning, comparative biology and taxonomic classification.</title>
        <authorList>
            <person name="Goeker M."/>
        </authorList>
    </citation>
    <scope>NUCLEOTIDE SEQUENCE [LARGE SCALE GENOMIC DNA]</scope>
    <source>
        <strain evidence="1 2">DSM 15581</strain>
    </source>
</reference>
<keyword evidence="2" id="KW-1185">Reference proteome</keyword>